<evidence type="ECO:0000256" key="4">
    <source>
        <dbReference type="PROSITE-ProRule" id="PRU00335"/>
    </source>
</evidence>
<dbReference type="Proteomes" id="UP000239209">
    <property type="component" value="Unassembled WGS sequence"/>
</dbReference>
<accession>A0A2T0SER5</accession>
<name>A0A2T0SER5_9ACTN</name>
<dbReference type="AlphaFoldDB" id="A0A2T0SER5"/>
<evidence type="ECO:0000256" key="3">
    <source>
        <dbReference type="ARBA" id="ARBA00023163"/>
    </source>
</evidence>
<evidence type="ECO:0000256" key="1">
    <source>
        <dbReference type="ARBA" id="ARBA00023015"/>
    </source>
</evidence>
<keyword evidence="3" id="KW-0804">Transcription</keyword>
<feature type="DNA-binding region" description="H-T-H motif" evidence="4">
    <location>
        <begin position="38"/>
        <end position="57"/>
    </location>
</feature>
<dbReference type="PROSITE" id="PS50977">
    <property type="entry name" value="HTH_TETR_2"/>
    <property type="match status" value="1"/>
</dbReference>
<evidence type="ECO:0000313" key="7">
    <source>
        <dbReference type="Proteomes" id="UP000239209"/>
    </source>
</evidence>
<feature type="domain" description="HTH tetR-type" evidence="5">
    <location>
        <begin position="15"/>
        <end position="75"/>
    </location>
</feature>
<dbReference type="Pfam" id="PF13305">
    <property type="entry name" value="TetR_C_33"/>
    <property type="match status" value="1"/>
</dbReference>
<comment type="caution">
    <text evidence="6">The sequence shown here is derived from an EMBL/GenBank/DDBJ whole genome shotgun (WGS) entry which is preliminary data.</text>
</comment>
<dbReference type="InterPro" id="IPR009057">
    <property type="entry name" value="Homeodomain-like_sf"/>
</dbReference>
<keyword evidence="2 4" id="KW-0238">DNA-binding</keyword>
<dbReference type="GO" id="GO:0003677">
    <property type="term" value="F:DNA binding"/>
    <property type="evidence" value="ECO:0007669"/>
    <property type="project" value="UniProtKB-UniRule"/>
</dbReference>
<dbReference type="InterPro" id="IPR036271">
    <property type="entry name" value="Tet_transcr_reg_TetR-rel_C_sf"/>
</dbReference>
<evidence type="ECO:0000313" key="6">
    <source>
        <dbReference type="EMBL" id="PRY31915.1"/>
    </source>
</evidence>
<protein>
    <submittedName>
        <fullName evidence="6">TetR family transcriptional regulator</fullName>
    </submittedName>
</protein>
<keyword evidence="7" id="KW-1185">Reference proteome</keyword>
<dbReference type="InterPro" id="IPR001647">
    <property type="entry name" value="HTH_TetR"/>
</dbReference>
<evidence type="ECO:0000259" key="5">
    <source>
        <dbReference type="PROSITE" id="PS50977"/>
    </source>
</evidence>
<dbReference type="InterPro" id="IPR025996">
    <property type="entry name" value="MT1864/Rv1816-like_C"/>
</dbReference>
<gene>
    <name evidence="6" type="ORF">CLV70_102126</name>
</gene>
<dbReference type="SUPFAM" id="SSF48498">
    <property type="entry name" value="Tetracyclin repressor-like, C-terminal domain"/>
    <property type="match status" value="1"/>
</dbReference>
<dbReference type="RefSeq" id="WP_106125149.1">
    <property type="nucleotide sequence ID" value="NZ_PVZG01000002.1"/>
</dbReference>
<dbReference type="Gene3D" id="1.10.357.10">
    <property type="entry name" value="Tetracycline Repressor, domain 2"/>
    <property type="match status" value="1"/>
</dbReference>
<dbReference type="OrthoDB" id="3173376at2"/>
<dbReference type="EMBL" id="PVZG01000002">
    <property type="protein sequence ID" value="PRY31915.1"/>
    <property type="molecule type" value="Genomic_DNA"/>
</dbReference>
<proteinExistence type="predicted"/>
<organism evidence="6 7">
    <name type="scientific">Pseudosporangium ferrugineum</name>
    <dbReference type="NCBI Taxonomy" id="439699"/>
    <lineage>
        <taxon>Bacteria</taxon>
        <taxon>Bacillati</taxon>
        <taxon>Actinomycetota</taxon>
        <taxon>Actinomycetes</taxon>
        <taxon>Micromonosporales</taxon>
        <taxon>Micromonosporaceae</taxon>
        <taxon>Pseudosporangium</taxon>
    </lineage>
</organism>
<reference evidence="6 7" key="1">
    <citation type="submission" date="2018-03" db="EMBL/GenBank/DDBJ databases">
        <title>Genomic Encyclopedia of Archaeal and Bacterial Type Strains, Phase II (KMG-II): from individual species to whole genera.</title>
        <authorList>
            <person name="Goeker M."/>
        </authorList>
    </citation>
    <scope>NUCLEOTIDE SEQUENCE [LARGE SCALE GENOMIC DNA]</scope>
    <source>
        <strain evidence="6 7">DSM 45348</strain>
    </source>
</reference>
<sequence length="224" mass="23691">MVEKRPRTRATYHHGDLRAALITAGIGVAREGGPQAVVLREVARIVGVAPNSAYGHFATLTALKKAVADRALGDMAAAMDAYLEAAAPDEPADPAEAAKTYLREVGRAYLHFALTEPGLFRTAMGGDPTGIGVPGVPEEATGTDHDDDRPKPEFHLLRALDRLVGAGCLHPADTNRAVMASWAAVHGLAIMFLDLLPYLTPEERDAAVSETLDVLVAGLTCPRP</sequence>
<keyword evidence="1" id="KW-0805">Transcription regulation</keyword>
<dbReference type="SUPFAM" id="SSF46689">
    <property type="entry name" value="Homeodomain-like"/>
    <property type="match status" value="1"/>
</dbReference>
<evidence type="ECO:0000256" key="2">
    <source>
        <dbReference type="ARBA" id="ARBA00023125"/>
    </source>
</evidence>